<name>A0ABU0VVG5_9RHOB</name>
<reference evidence="1 2" key="1">
    <citation type="submission" date="2023-08" db="EMBL/GenBank/DDBJ databases">
        <title>Characterization of two Paracoccaceae strains isolated from Phycosphere and proposal of Xinfangfangia lacusdiani sp. nov.</title>
        <authorList>
            <person name="Deng Y."/>
            <person name="Zhang Y.Q."/>
        </authorList>
    </citation>
    <scope>NUCLEOTIDE SEQUENCE [LARGE SCALE GENOMIC DNA]</scope>
    <source>
        <strain evidence="1 2">CPCC 101601</strain>
    </source>
</reference>
<proteinExistence type="predicted"/>
<dbReference type="EMBL" id="JAVDBT010000004">
    <property type="protein sequence ID" value="MDQ2065736.1"/>
    <property type="molecule type" value="Genomic_DNA"/>
</dbReference>
<comment type="caution">
    <text evidence="1">The sequence shown here is derived from an EMBL/GenBank/DDBJ whole genome shotgun (WGS) entry which is preliminary data.</text>
</comment>
<accession>A0ABU0VVG5</accession>
<sequence length="119" mass="13541">MQIAELRDEIISSKAQAAFDVLVERFSAHPDYELLAHEQGFLNSLRILRGEEFCFAAVPNDEWVLAYIRKPELRRGKLTVEAAMAEFAQARLTKAGEVTLRLSDADMADRWLAFVLQET</sequence>
<protein>
    <submittedName>
        <fullName evidence="1">Uncharacterized protein</fullName>
    </submittedName>
</protein>
<organism evidence="1 2">
    <name type="scientific">Pseudogemmobacter lacusdianii</name>
    <dbReference type="NCBI Taxonomy" id="3069608"/>
    <lineage>
        <taxon>Bacteria</taxon>
        <taxon>Pseudomonadati</taxon>
        <taxon>Pseudomonadota</taxon>
        <taxon>Alphaproteobacteria</taxon>
        <taxon>Rhodobacterales</taxon>
        <taxon>Paracoccaceae</taxon>
        <taxon>Pseudogemmobacter</taxon>
    </lineage>
</organism>
<keyword evidence="2" id="KW-1185">Reference proteome</keyword>
<dbReference type="Proteomes" id="UP001239680">
    <property type="component" value="Unassembled WGS sequence"/>
</dbReference>
<evidence type="ECO:0000313" key="2">
    <source>
        <dbReference type="Proteomes" id="UP001239680"/>
    </source>
</evidence>
<dbReference type="RefSeq" id="WP_306679428.1">
    <property type="nucleotide sequence ID" value="NZ_JAVDBT010000004.1"/>
</dbReference>
<evidence type="ECO:0000313" key="1">
    <source>
        <dbReference type="EMBL" id="MDQ2065736.1"/>
    </source>
</evidence>
<gene>
    <name evidence="1" type="ORF">Q9295_05090</name>
</gene>